<sequence length="53" mass="5692">MALASGNDFVEQSSEAKFPLFSCLPVRKLFCASVGGGVGMLLLVMLFYSLENC</sequence>
<evidence type="ECO:0000313" key="3">
    <source>
        <dbReference type="Proteomes" id="UP000267606"/>
    </source>
</evidence>
<feature type="transmembrane region" description="Helical" evidence="1">
    <location>
        <begin position="29"/>
        <end position="50"/>
    </location>
</feature>
<dbReference type="STRING" id="387005.A0A183H8U6"/>
<dbReference type="Proteomes" id="UP000267606">
    <property type="component" value="Unassembled WGS sequence"/>
</dbReference>
<accession>A0A183H8U6</accession>
<keyword evidence="1" id="KW-1133">Transmembrane helix</keyword>
<protein>
    <submittedName>
        <fullName evidence="2 4">Uncharacterized protein</fullName>
    </submittedName>
</protein>
<keyword evidence="1" id="KW-0472">Membrane</keyword>
<evidence type="ECO:0000313" key="4">
    <source>
        <dbReference type="WBParaSite" id="OFLC_0000390701-mRNA-1"/>
    </source>
</evidence>
<reference evidence="4" key="1">
    <citation type="submission" date="2016-06" db="UniProtKB">
        <authorList>
            <consortium name="WormBaseParasite"/>
        </authorList>
    </citation>
    <scope>IDENTIFICATION</scope>
</reference>
<reference evidence="2 3" key="2">
    <citation type="submission" date="2018-11" db="EMBL/GenBank/DDBJ databases">
        <authorList>
            <consortium name="Pathogen Informatics"/>
        </authorList>
    </citation>
    <scope>NUCLEOTIDE SEQUENCE [LARGE SCALE GENOMIC DNA]</scope>
</reference>
<evidence type="ECO:0000256" key="1">
    <source>
        <dbReference type="SAM" id="Phobius"/>
    </source>
</evidence>
<organism evidence="4">
    <name type="scientific">Onchocerca flexuosa</name>
    <dbReference type="NCBI Taxonomy" id="387005"/>
    <lineage>
        <taxon>Eukaryota</taxon>
        <taxon>Metazoa</taxon>
        <taxon>Ecdysozoa</taxon>
        <taxon>Nematoda</taxon>
        <taxon>Chromadorea</taxon>
        <taxon>Rhabditida</taxon>
        <taxon>Spirurina</taxon>
        <taxon>Spiruromorpha</taxon>
        <taxon>Filarioidea</taxon>
        <taxon>Onchocercidae</taxon>
        <taxon>Onchocerca</taxon>
    </lineage>
</organism>
<keyword evidence="3" id="KW-1185">Reference proteome</keyword>
<proteinExistence type="predicted"/>
<dbReference type="AlphaFoldDB" id="A0A183H8U6"/>
<name>A0A183H8U6_9BILA</name>
<dbReference type="WBParaSite" id="OFLC_0000390701-mRNA-1">
    <property type="protein sequence ID" value="OFLC_0000390701-mRNA-1"/>
    <property type="gene ID" value="OFLC_0000390701"/>
</dbReference>
<evidence type="ECO:0000313" key="2">
    <source>
        <dbReference type="EMBL" id="VDO38180.1"/>
    </source>
</evidence>
<keyword evidence="1" id="KW-0812">Transmembrane</keyword>
<dbReference type="EMBL" id="UZAJ01002776">
    <property type="protein sequence ID" value="VDO38180.1"/>
    <property type="molecule type" value="Genomic_DNA"/>
</dbReference>
<gene>
    <name evidence="2" type="ORF">OFLC_LOCUS3906</name>
</gene>